<organism evidence="1 2">
    <name type="scientific">Pseudomonas japonica</name>
    <dbReference type="NCBI Taxonomy" id="256466"/>
    <lineage>
        <taxon>Bacteria</taxon>
        <taxon>Pseudomonadati</taxon>
        <taxon>Pseudomonadota</taxon>
        <taxon>Gammaproteobacteria</taxon>
        <taxon>Pseudomonadales</taxon>
        <taxon>Pseudomonadaceae</taxon>
        <taxon>Pseudomonas</taxon>
    </lineage>
</organism>
<evidence type="ECO:0000313" key="1">
    <source>
        <dbReference type="EMBL" id="SNT26100.1"/>
    </source>
</evidence>
<dbReference type="AlphaFoldDB" id="A0A239L747"/>
<keyword evidence="2" id="KW-1185">Reference proteome</keyword>
<accession>A0A239L747</accession>
<dbReference type="EMBL" id="FZOL01000032">
    <property type="protein sequence ID" value="SNT26100.1"/>
    <property type="molecule type" value="Genomic_DNA"/>
</dbReference>
<dbReference type="Proteomes" id="UP000198407">
    <property type="component" value="Unassembled WGS sequence"/>
</dbReference>
<reference evidence="2" key="1">
    <citation type="submission" date="2017-06" db="EMBL/GenBank/DDBJ databases">
        <authorList>
            <person name="Varghese N."/>
            <person name="Submissions S."/>
        </authorList>
    </citation>
    <scope>NUCLEOTIDE SEQUENCE [LARGE SCALE GENOMIC DNA]</scope>
    <source>
        <strain evidence="2">DSM 22348</strain>
    </source>
</reference>
<feature type="non-terminal residue" evidence="1">
    <location>
        <position position="73"/>
    </location>
</feature>
<name>A0A239L747_9PSED</name>
<dbReference type="Pfam" id="PF05954">
    <property type="entry name" value="Phage_GPD"/>
    <property type="match status" value="1"/>
</dbReference>
<dbReference type="SUPFAM" id="SSF69279">
    <property type="entry name" value="Phage tail proteins"/>
    <property type="match status" value="1"/>
</dbReference>
<evidence type="ECO:0000313" key="2">
    <source>
        <dbReference type="Proteomes" id="UP000198407"/>
    </source>
</evidence>
<sequence>MPVQSDLRFTFTAGPDAFEVVEFRLSEGLSETFHLDVELSSANPAIDFGQVLDRPALLTIWQGGQAVRYVHGS</sequence>
<dbReference type="RefSeq" id="WP_249299717.1">
    <property type="nucleotide sequence ID" value="NZ_FZOL01000032.1"/>
</dbReference>
<proteinExistence type="predicted"/>
<gene>
    <name evidence="1" type="ORF">SAMN05444352_13260</name>
</gene>
<dbReference type="Gene3D" id="2.30.110.50">
    <property type="match status" value="1"/>
</dbReference>
<protein>
    <submittedName>
        <fullName evidence="1">Phage late control gene D protein (GPD)</fullName>
    </submittedName>
</protein>